<dbReference type="EMBL" id="MSDW01000001">
    <property type="protein sequence ID" value="OKY78129.1"/>
    <property type="molecule type" value="Genomic_DNA"/>
</dbReference>
<gene>
    <name evidence="2" type="ORF">BTN85_0614</name>
</gene>
<keyword evidence="1" id="KW-0812">Transmembrane</keyword>
<feature type="transmembrane region" description="Helical" evidence="1">
    <location>
        <begin position="12"/>
        <end position="32"/>
    </location>
</feature>
<evidence type="ECO:0000313" key="2">
    <source>
        <dbReference type="EMBL" id="OKY78129.1"/>
    </source>
</evidence>
<organism evidence="2 3">
    <name type="scientific">Methanohalarchaeum thermophilum</name>
    <dbReference type="NCBI Taxonomy" id="1903181"/>
    <lineage>
        <taxon>Archaea</taxon>
        <taxon>Methanobacteriati</taxon>
        <taxon>Methanobacteriota</taxon>
        <taxon>Methanonatronarchaeia</taxon>
        <taxon>Methanonatronarchaeales</taxon>
        <taxon>Methanonatronarchaeaceae</taxon>
        <taxon>Candidatus Methanohalarchaeum</taxon>
    </lineage>
</organism>
<keyword evidence="3" id="KW-1185">Reference proteome</keyword>
<evidence type="ECO:0000313" key="3">
    <source>
        <dbReference type="Proteomes" id="UP000185744"/>
    </source>
</evidence>
<dbReference type="InterPro" id="IPR056613">
    <property type="entry name" value="DUF7287"/>
</dbReference>
<accession>A0A1Q6DUS3</accession>
<evidence type="ECO:0000256" key="1">
    <source>
        <dbReference type="SAM" id="Phobius"/>
    </source>
</evidence>
<dbReference type="InParanoid" id="A0A1Q6DUS3"/>
<keyword evidence="1" id="KW-1133">Transmembrane helix</keyword>
<proteinExistence type="predicted"/>
<protein>
    <submittedName>
        <fullName evidence="2">Pilin/flagellin</fullName>
    </submittedName>
</protein>
<name>A0A1Q6DUS3_METT1</name>
<comment type="caution">
    <text evidence="2">The sequence shown here is derived from an EMBL/GenBank/DDBJ whole genome shotgun (WGS) entry which is preliminary data.</text>
</comment>
<sequence length="233" mass="26957">MKLINDNGQISLDFLTAISIFLIALFFVIYSLSGTIPDQRRDNSLYPNAMHVSDVLVKDAGLKSDNDTAWEEAWPNDKKNVSRIGLALQKGTKPPNSFNSTNPSINYVLSFYKVDGVFNSTLNCSGLLNRHGTNESNYWWDLNTTNEKIYKNASRCLGLYPTYNFYTQIRPINSNYSEEKANNKIEKVIPDKETAKVEKIVFIKKFNPDLDRWYYLKNTQQKPIRYSVLIWLW</sequence>
<dbReference type="Proteomes" id="UP000185744">
    <property type="component" value="Unassembled WGS sequence"/>
</dbReference>
<keyword evidence="1" id="KW-0472">Membrane</keyword>
<dbReference type="AlphaFoldDB" id="A0A1Q6DUS3"/>
<dbReference type="Pfam" id="PF23958">
    <property type="entry name" value="DUF7287"/>
    <property type="match status" value="1"/>
</dbReference>
<reference evidence="2" key="1">
    <citation type="submission" date="2016-12" db="EMBL/GenBank/DDBJ databases">
        <title>Discovery of methanogenic haloarchaea.</title>
        <authorList>
            <person name="Sorokin D.Y."/>
            <person name="Makarova K.S."/>
            <person name="Abbas B."/>
            <person name="Ferrer M."/>
            <person name="Golyshin P.N."/>
        </authorList>
    </citation>
    <scope>NUCLEOTIDE SEQUENCE [LARGE SCALE GENOMIC DNA]</scope>
    <source>
        <strain evidence="2">HMET1</strain>
    </source>
</reference>